<gene>
    <name evidence="1" type="ORF">BJX66DRAFT_215480</name>
</gene>
<keyword evidence="2" id="KW-1185">Reference proteome</keyword>
<accession>A0ABR4G4N5</accession>
<dbReference type="EMBL" id="JBFTWV010000050">
    <property type="protein sequence ID" value="KAL2793983.1"/>
    <property type="molecule type" value="Genomic_DNA"/>
</dbReference>
<sequence>MKGLSTGRGTGQKPRLASWRAIIKIEIFATGFRTPDVELSSSSTSTTREAGRNRLWGPVWRSSLRTPMGPENGIPGNQIKAISMLDGEGDQVLRIYLRCTRVHSGKDWSVLEGLFSLRHHRQRSEPTSVGAVGCARDWHAALGERKAEKHKQFGMPSIQ</sequence>
<name>A0ABR4G4N5_9EURO</name>
<evidence type="ECO:0000313" key="2">
    <source>
        <dbReference type="Proteomes" id="UP001610563"/>
    </source>
</evidence>
<organism evidence="1 2">
    <name type="scientific">Aspergillus keveii</name>
    <dbReference type="NCBI Taxonomy" id="714993"/>
    <lineage>
        <taxon>Eukaryota</taxon>
        <taxon>Fungi</taxon>
        <taxon>Dikarya</taxon>
        <taxon>Ascomycota</taxon>
        <taxon>Pezizomycotina</taxon>
        <taxon>Eurotiomycetes</taxon>
        <taxon>Eurotiomycetidae</taxon>
        <taxon>Eurotiales</taxon>
        <taxon>Aspergillaceae</taxon>
        <taxon>Aspergillus</taxon>
        <taxon>Aspergillus subgen. Nidulantes</taxon>
    </lineage>
</organism>
<proteinExistence type="predicted"/>
<reference evidence="1 2" key="1">
    <citation type="submission" date="2024-07" db="EMBL/GenBank/DDBJ databases">
        <title>Section-level genome sequencing and comparative genomics of Aspergillus sections Usti and Cavernicolus.</title>
        <authorList>
            <consortium name="Lawrence Berkeley National Laboratory"/>
            <person name="Nybo J.L."/>
            <person name="Vesth T.C."/>
            <person name="Theobald S."/>
            <person name="Frisvad J.C."/>
            <person name="Larsen T.O."/>
            <person name="Kjaerboelling I."/>
            <person name="Rothschild-Mancinelli K."/>
            <person name="Lyhne E.K."/>
            <person name="Kogle M.E."/>
            <person name="Barry K."/>
            <person name="Clum A."/>
            <person name="Na H."/>
            <person name="Ledsgaard L."/>
            <person name="Lin J."/>
            <person name="Lipzen A."/>
            <person name="Kuo A."/>
            <person name="Riley R."/>
            <person name="Mondo S."/>
            <person name="Labutti K."/>
            <person name="Haridas S."/>
            <person name="Pangalinan J."/>
            <person name="Salamov A.A."/>
            <person name="Simmons B.A."/>
            <person name="Magnuson J.K."/>
            <person name="Chen J."/>
            <person name="Drula E."/>
            <person name="Henrissat B."/>
            <person name="Wiebenga A."/>
            <person name="Lubbers R.J."/>
            <person name="Gomes A.C."/>
            <person name="Makela M.R."/>
            <person name="Stajich J."/>
            <person name="Grigoriev I.V."/>
            <person name="Mortensen U.H."/>
            <person name="De Vries R.P."/>
            <person name="Baker S.E."/>
            <person name="Andersen M.R."/>
        </authorList>
    </citation>
    <scope>NUCLEOTIDE SEQUENCE [LARGE SCALE GENOMIC DNA]</scope>
    <source>
        <strain evidence="1 2">CBS 209.92</strain>
    </source>
</reference>
<comment type="caution">
    <text evidence="1">The sequence shown here is derived from an EMBL/GenBank/DDBJ whole genome shotgun (WGS) entry which is preliminary data.</text>
</comment>
<protein>
    <submittedName>
        <fullName evidence="1">Uncharacterized protein</fullName>
    </submittedName>
</protein>
<dbReference type="Proteomes" id="UP001610563">
    <property type="component" value="Unassembled WGS sequence"/>
</dbReference>
<evidence type="ECO:0000313" key="1">
    <source>
        <dbReference type="EMBL" id="KAL2793983.1"/>
    </source>
</evidence>